<evidence type="ECO:0000313" key="1">
    <source>
        <dbReference type="Proteomes" id="UP000790787"/>
    </source>
</evidence>
<evidence type="ECO:0000313" key="2">
    <source>
        <dbReference type="RefSeq" id="XP_075099127.1"/>
    </source>
</evidence>
<sequence length="310" mass="34758">MAFAETLDGIDPFGDVLTAKLAAKDCNLQSICTPSGRAPRPEEILLEDVELILEASNYLQLPLDLKQGHVGKLSIKIPWKKLGWDPVIISLEDILVCASQWDEKEATKKAKLAVTTAKTRTFECLYAELGGKGSDKRLFKLAKWRMDEVERREFAGKKAKLAAAELAKLSRRVCDSRAGNSFTSYITAKVLDNIQLSIRNVHILYRDMLTSSAVTVFGMKLSSLTIMRQLVSGKMRDGRVNKLVEIKGLELYCSTYQSTDEVMRDYAVDSNSKGRELEANDDKYMLVPLDVSLSLSVKSKRESGIKMWFF</sequence>
<accession>A0AC58TPH3</accession>
<keyword evidence="1" id="KW-1185">Reference proteome</keyword>
<dbReference type="Proteomes" id="UP000790787">
    <property type="component" value="Chromosome 22"/>
</dbReference>
<proteinExistence type="predicted"/>
<reference evidence="1" key="1">
    <citation type="journal article" date="2014" name="Nat. Commun.">
        <title>The tobacco genome sequence and its comparison with those of tomato and potato.</title>
        <authorList>
            <person name="Sierro N."/>
            <person name="Battey J.N."/>
            <person name="Ouadi S."/>
            <person name="Bakaher N."/>
            <person name="Bovet L."/>
            <person name="Willig A."/>
            <person name="Goepfert S."/>
            <person name="Peitsch M.C."/>
            <person name="Ivanov N.V."/>
        </authorList>
    </citation>
    <scope>NUCLEOTIDE SEQUENCE [LARGE SCALE GENOMIC DNA]</scope>
</reference>
<reference evidence="2" key="2">
    <citation type="submission" date="2025-08" db="UniProtKB">
        <authorList>
            <consortium name="RefSeq"/>
        </authorList>
    </citation>
    <scope>IDENTIFICATION</scope>
    <source>
        <tissue evidence="2">Leaf</tissue>
    </source>
</reference>
<name>A0AC58TPH3_TOBAC</name>
<organism evidence="1 2">
    <name type="scientific">Nicotiana tabacum</name>
    <name type="common">Common tobacco</name>
    <dbReference type="NCBI Taxonomy" id="4097"/>
    <lineage>
        <taxon>Eukaryota</taxon>
        <taxon>Viridiplantae</taxon>
        <taxon>Streptophyta</taxon>
        <taxon>Embryophyta</taxon>
        <taxon>Tracheophyta</taxon>
        <taxon>Spermatophyta</taxon>
        <taxon>Magnoliopsida</taxon>
        <taxon>eudicotyledons</taxon>
        <taxon>Gunneridae</taxon>
        <taxon>Pentapetalae</taxon>
        <taxon>asterids</taxon>
        <taxon>lamiids</taxon>
        <taxon>Solanales</taxon>
        <taxon>Solanaceae</taxon>
        <taxon>Nicotianoideae</taxon>
        <taxon>Nicotianeae</taxon>
        <taxon>Nicotiana</taxon>
    </lineage>
</organism>
<gene>
    <name evidence="2" type="primary">LOC142176002</name>
</gene>
<dbReference type="RefSeq" id="XP_075099127.1">
    <property type="nucleotide sequence ID" value="XM_075243026.1"/>
</dbReference>
<protein>
    <submittedName>
        <fullName evidence="2">Intermembrane lipid transfer protein VPS13-like</fullName>
    </submittedName>
</protein>